<comment type="caution">
    <text evidence="2">The sequence shown here is derived from an EMBL/GenBank/DDBJ whole genome shotgun (WGS) entry which is preliminary data.</text>
</comment>
<reference evidence="2 3" key="1">
    <citation type="submission" date="2020-05" db="EMBL/GenBank/DDBJ databases">
        <title>Flexivirga sp. ID2601S isolated from air conditioner.</title>
        <authorList>
            <person name="Kim D.H."/>
        </authorList>
    </citation>
    <scope>NUCLEOTIDE SEQUENCE [LARGE SCALE GENOMIC DNA]</scope>
    <source>
        <strain evidence="2 3">ID2601S</strain>
    </source>
</reference>
<evidence type="ECO:0000313" key="2">
    <source>
        <dbReference type="EMBL" id="NNG39413.1"/>
    </source>
</evidence>
<evidence type="ECO:0000313" key="3">
    <source>
        <dbReference type="Proteomes" id="UP000557772"/>
    </source>
</evidence>
<evidence type="ECO:0000256" key="1">
    <source>
        <dbReference type="SAM" id="SignalP"/>
    </source>
</evidence>
<gene>
    <name evidence="2" type="ORF">HJ588_09000</name>
</gene>
<dbReference type="EMBL" id="JABENB010000001">
    <property type="protein sequence ID" value="NNG39413.1"/>
    <property type="molecule type" value="Genomic_DNA"/>
</dbReference>
<dbReference type="Proteomes" id="UP000557772">
    <property type="component" value="Unassembled WGS sequence"/>
</dbReference>
<proteinExistence type="predicted"/>
<keyword evidence="3" id="KW-1185">Reference proteome</keyword>
<feature type="signal peptide" evidence="1">
    <location>
        <begin position="1"/>
        <end position="29"/>
    </location>
</feature>
<protein>
    <submittedName>
        <fullName evidence="2">Uncharacterized protein</fullName>
    </submittedName>
</protein>
<dbReference type="RefSeq" id="WP_171154140.1">
    <property type="nucleotide sequence ID" value="NZ_JABENB010000001.1"/>
</dbReference>
<accession>A0A849AHL4</accession>
<organism evidence="2 3">
    <name type="scientific">Flexivirga aerilata</name>
    <dbReference type="NCBI Taxonomy" id="1656889"/>
    <lineage>
        <taxon>Bacteria</taxon>
        <taxon>Bacillati</taxon>
        <taxon>Actinomycetota</taxon>
        <taxon>Actinomycetes</taxon>
        <taxon>Micrococcales</taxon>
        <taxon>Dermacoccaceae</taxon>
        <taxon>Flexivirga</taxon>
    </lineage>
</organism>
<feature type="chain" id="PRO_5032591613" evidence="1">
    <location>
        <begin position="30"/>
        <end position="169"/>
    </location>
</feature>
<sequence>MKRKVAVATAGAAVAALATFGMAAPQAHAADTMVDGAVTMQQTGEMQGISGWGVASIVNNGTTTIPAGTVVKYGVMNMPGMPNEVHATMVSPKGSGELSVFPIGLNGNGLRTLKPLAPGQSFSFNWSVYHYAPWHRVHVEVYIDSYPSGTTDVNWDNNWAGADNNGKGL</sequence>
<name>A0A849AHL4_9MICO</name>
<keyword evidence="1" id="KW-0732">Signal</keyword>
<dbReference type="AlphaFoldDB" id="A0A849AHL4"/>